<dbReference type="AlphaFoldDB" id="A1ZFD8"/>
<dbReference type="EMBL" id="AAWS01000005">
    <property type="protein sequence ID" value="EAY30712.1"/>
    <property type="molecule type" value="Genomic_DNA"/>
</dbReference>
<proteinExistence type="predicted"/>
<dbReference type="PANTHER" id="PTHR36220">
    <property type="entry name" value="UNNAMED PRODUCT"/>
    <property type="match status" value="1"/>
</dbReference>
<evidence type="ECO:0000313" key="1">
    <source>
        <dbReference type="EMBL" id="EAY30712.1"/>
    </source>
</evidence>
<evidence type="ECO:0000313" key="2">
    <source>
        <dbReference type="Proteomes" id="UP000004095"/>
    </source>
</evidence>
<dbReference type="Gene3D" id="2.130.10.130">
    <property type="entry name" value="Integrin alpha, N-terminal"/>
    <property type="match status" value="2"/>
</dbReference>
<dbReference type="InterPro" id="IPR011043">
    <property type="entry name" value="Gal_Oxase/kelch_b-propeller"/>
</dbReference>
<comment type="caution">
    <text evidence="1">The sequence shown here is derived from an EMBL/GenBank/DDBJ whole genome shotgun (WGS) entry which is preliminary data.</text>
</comment>
<dbReference type="NCBIfam" id="TIGR04183">
    <property type="entry name" value="Por_Secre_tail"/>
    <property type="match status" value="1"/>
</dbReference>
<organism evidence="1 2">
    <name type="scientific">Microscilla marina ATCC 23134</name>
    <dbReference type="NCBI Taxonomy" id="313606"/>
    <lineage>
        <taxon>Bacteria</taxon>
        <taxon>Pseudomonadati</taxon>
        <taxon>Bacteroidota</taxon>
        <taxon>Cytophagia</taxon>
        <taxon>Cytophagales</taxon>
        <taxon>Microscillaceae</taxon>
        <taxon>Microscilla</taxon>
    </lineage>
</organism>
<protein>
    <recommendedName>
        <fullName evidence="3">Secretion system C-terminal sorting domain-containing protein</fullName>
    </recommendedName>
</protein>
<dbReference type="SUPFAM" id="SSF50965">
    <property type="entry name" value="Galactose oxidase, central domain"/>
    <property type="match status" value="1"/>
</dbReference>
<gene>
    <name evidence="1" type="ORF">M23134_01036</name>
</gene>
<dbReference type="InterPro" id="IPR026444">
    <property type="entry name" value="Secre_tail"/>
</dbReference>
<name>A1ZFD8_MICM2</name>
<dbReference type="PANTHER" id="PTHR36220:SF1">
    <property type="entry name" value="GAMMA TUBULIN COMPLEX COMPONENT C-TERMINAL DOMAIN-CONTAINING PROTEIN"/>
    <property type="match status" value="1"/>
</dbReference>
<reference evidence="1 2" key="1">
    <citation type="submission" date="2007-01" db="EMBL/GenBank/DDBJ databases">
        <authorList>
            <person name="Haygood M."/>
            <person name="Podell S."/>
            <person name="Anderson C."/>
            <person name="Hopkinson B."/>
            <person name="Roe K."/>
            <person name="Barbeau K."/>
            <person name="Gaasterland T."/>
            <person name="Ferriera S."/>
            <person name="Johnson J."/>
            <person name="Kravitz S."/>
            <person name="Beeson K."/>
            <person name="Sutton G."/>
            <person name="Rogers Y.-H."/>
            <person name="Friedman R."/>
            <person name="Frazier M."/>
            <person name="Venter J.C."/>
        </authorList>
    </citation>
    <scope>NUCLEOTIDE SEQUENCE [LARGE SCALE GENOMIC DNA]</scope>
    <source>
        <strain evidence="1 2">ATCC 23134</strain>
    </source>
</reference>
<dbReference type="InterPro" id="IPR028994">
    <property type="entry name" value="Integrin_alpha_N"/>
</dbReference>
<dbReference type="OrthoDB" id="9761875at2"/>
<keyword evidence="2" id="KW-1185">Reference proteome</keyword>
<dbReference type="eggNOG" id="COG5563">
    <property type="taxonomic scope" value="Bacteria"/>
</dbReference>
<accession>A1ZFD8</accession>
<dbReference type="RefSeq" id="WP_002694405.1">
    <property type="nucleotide sequence ID" value="NZ_AAWS01000005.1"/>
</dbReference>
<evidence type="ECO:0008006" key="3">
    <source>
        <dbReference type="Google" id="ProtNLM"/>
    </source>
</evidence>
<dbReference type="Proteomes" id="UP000004095">
    <property type="component" value="Unassembled WGS sequence"/>
</dbReference>
<sequence length="620" mass="66337">MKLHFIYLRNHYIITTKLIASILLITQALGVAQNPMGWQKLGNKIKGSLGNENAGKTVAMSADGLTVVMGSPDYDQKGNDRGRVVVYAWDKDKNDWQQKGKSIIGEARVDQAGRTLAISGNGTRLIVGAPGNDGNGESSGHARVYQWNDLAQAWQQLGAAIEGIRFGDRAGYSVDIAANGNVVAVAARLHNGKNGSNSGHTRLFEWNETKENWQLLGTAIDGEAASDGVSDYAIALSATGQRVAIGVSANDGNGTNSGHTRIFEWNQTSSHWQQLGADIDGAARGDLSGYAVDLSADGTVVAIGSPANDDQGSNSGHTRIYKWNGTVWQLLGNPITGEAARDNAGAAVALSANGLTVVVGAPENDGNGEDSGQVRVYEWSNTVAGWVQLAGDIDGDTAGDFLGNSVAVSADGTIVATGVPFSDDIGLNNGALLAYRLMNPALATLLHSFKVQQTSAQTVLLSWIMNAAHYLKGFMVEASYDGGSFEAVGFVPIHQGGQPYYQYQLPISRGKYYRIRQMSQQGSEQVSQWQTLTSTPYAYTMQLSPNPCQGRVSLRVNLPGKSFKLMVYNLQGVTLLIAQGDLLALNQQLNSGLSQWKNGVYLCRVIAQKQVIQQRLVLER</sequence>